<dbReference type="Proteomes" id="UP001367513">
    <property type="component" value="Unassembled WGS sequence"/>
</dbReference>
<name>A0ABU9ALV8_PSEA5</name>
<comment type="caution">
    <text evidence="5">The sequence shown here is derived from an EMBL/GenBank/DDBJ whole genome shotgun (WGS) entry which is preliminary data.</text>
</comment>
<evidence type="ECO:0000313" key="6">
    <source>
        <dbReference type="Proteomes" id="UP001367513"/>
    </source>
</evidence>
<dbReference type="EC" id="2.4.-.-" evidence="5"/>
<organism evidence="5 6">
    <name type="scientific">Pseudonocardia alni subsp. carboxydivorans</name>
    <dbReference type="NCBI Taxonomy" id="415010"/>
    <lineage>
        <taxon>Bacteria</taxon>
        <taxon>Bacillati</taxon>
        <taxon>Actinomycetota</taxon>
        <taxon>Actinomycetes</taxon>
        <taxon>Pseudonocardiales</taxon>
        <taxon>Pseudonocardiaceae</taxon>
        <taxon>Pseudonocardia</taxon>
    </lineage>
</organism>
<feature type="domain" description="Glycosyl transferase family 1" evidence="3">
    <location>
        <begin position="226"/>
        <end position="384"/>
    </location>
</feature>
<proteinExistence type="predicted"/>
<feature type="domain" description="Glycosyltransferase subfamily 4-like N-terminal" evidence="4">
    <location>
        <begin position="30"/>
        <end position="209"/>
    </location>
</feature>
<dbReference type="Pfam" id="PF13439">
    <property type="entry name" value="Glyco_transf_4"/>
    <property type="match status" value="1"/>
</dbReference>
<dbReference type="EMBL" id="JBBPIX010000023">
    <property type="protein sequence ID" value="MEK6467268.1"/>
    <property type="molecule type" value="Genomic_DNA"/>
</dbReference>
<dbReference type="InterPro" id="IPR001296">
    <property type="entry name" value="Glyco_trans_1"/>
</dbReference>
<dbReference type="SUPFAM" id="SSF53756">
    <property type="entry name" value="UDP-Glycosyltransferase/glycogen phosphorylase"/>
    <property type="match status" value="1"/>
</dbReference>
<dbReference type="PANTHER" id="PTHR45947:SF3">
    <property type="entry name" value="SULFOQUINOVOSYL TRANSFERASE SQD2"/>
    <property type="match status" value="1"/>
</dbReference>
<sequence length="409" mass="44705">MSGRWSNYSMKTVSYVLVGPFPVDATRIHGGVQASVAGLASGLSDVGLSGVSIDVLVVATPTNDTRSAASGWEDSYSAARVYRIAPLWQSSLQSAVLRFGRAWKVITGEKSPIIHVHGSGLLESVLLVCSRMRGYQPIWTLHGLTVKEERARLRRHRSVRAWLRILLALVVERVAFAAAKVVIVDTEYVAAEMGRRGRAAKTHIVPQGIFPEDFASGEDCAQEHASRTFLSVGVFDRRKGHHRTIAAFSRAYRNNPSMRLVIAGAVSDASYLNELQSQVLSLDLCDVVLFHVNCSRGQLLELFRMSRFFVLLSEEESQGIALVEAMAAGLTIIASSVGGIPFVIKSGVSGVLVDPHIDSAVDSAFLRVLEDEAYADMLRTNARSAASAFSWADVSKQVLKLSRYRMERI</sequence>
<gene>
    <name evidence="5" type="ORF">WG925_26325</name>
</gene>
<dbReference type="GO" id="GO:0016757">
    <property type="term" value="F:glycosyltransferase activity"/>
    <property type="evidence" value="ECO:0007669"/>
    <property type="project" value="UniProtKB-KW"/>
</dbReference>
<evidence type="ECO:0000259" key="4">
    <source>
        <dbReference type="Pfam" id="PF13439"/>
    </source>
</evidence>
<evidence type="ECO:0000313" key="5">
    <source>
        <dbReference type="EMBL" id="MEK6467268.1"/>
    </source>
</evidence>
<protein>
    <submittedName>
        <fullName evidence="5">Glycosyltransferase family 4 protein</fullName>
        <ecNumber evidence="5">2.4.-.-</ecNumber>
    </submittedName>
</protein>
<keyword evidence="2 5" id="KW-0808">Transferase</keyword>
<dbReference type="Gene3D" id="3.40.50.2000">
    <property type="entry name" value="Glycogen Phosphorylase B"/>
    <property type="match status" value="2"/>
</dbReference>
<dbReference type="Pfam" id="PF00534">
    <property type="entry name" value="Glycos_transf_1"/>
    <property type="match status" value="1"/>
</dbReference>
<dbReference type="InterPro" id="IPR050194">
    <property type="entry name" value="Glycosyltransferase_grp1"/>
</dbReference>
<reference evidence="5 6" key="1">
    <citation type="submission" date="2024-03" db="EMBL/GenBank/DDBJ databases">
        <title>Draft genome sequence of Pseudonocardia carboxydivorans JCM 14827.</title>
        <authorList>
            <person name="Duangmal K."/>
        </authorList>
    </citation>
    <scope>NUCLEOTIDE SEQUENCE [LARGE SCALE GENOMIC DNA]</scope>
    <source>
        <strain evidence="5 6">JCM 14827</strain>
    </source>
</reference>
<dbReference type="InterPro" id="IPR028098">
    <property type="entry name" value="Glyco_trans_4-like_N"/>
</dbReference>
<accession>A0ABU9ALV8</accession>
<evidence type="ECO:0000256" key="1">
    <source>
        <dbReference type="ARBA" id="ARBA00022676"/>
    </source>
</evidence>
<dbReference type="PANTHER" id="PTHR45947">
    <property type="entry name" value="SULFOQUINOVOSYL TRANSFERASE SQD2"/>
    <property type="match status" value="1"/>
</dbReference>
<keyword evidence="6" id="KW-1185">Reference proteome</keyword>
<keyword evidence="1 5" id="KW-0328">Glycosyltransferase</keyword>
<dbReference type="CDD" id="cd03801">
    <property type="entry name" value="GT4_PimA-like"/>
    <property type="match status" value="1"/>
</dbReference>
<evidence type="ECO:0000259" key="3">
    <source>
        <dbReference type="Pfam" id="PF00534"/>
    </source>
</evidence>
<dbReference type="RefSeq" id="WP_346104003.1">
    <property type="nucleotide sequence ID" value="NZ_BAAAOD010000028.1"/>
</dbReference>
<evidence type="ECO:0000256" key="2">
    <source>
        <dbReference type="ARBA" id="ARBA00022679"/>
    </source>
</evidence>